<protein>
    <recommendedName>
        <fullName evidence="7">Flagellar assembly protein FliH</fullName>
    </recommendedName>
</protein>
<evidence type="ECO:0000256" key="2">
    <source>
        <dbReference type="ARBA" id="ARBA00006602"/>
    </source>
</evidence>
<evidence type="ECO:0000313" key="10">
    <source>
        <dbReference type="EMBL" id="SDB88626.1"/>
    </source>
</evidence>
<dbReference type="InterPro" id="IPR022524">
    <property type="entry name" value="FliH_Bacilli"/>
</dbReference>
<gene>
    <name evidence="10" type="ORF">SAMN05421734_102166</name>
</gene>
<evidence type="ECO:0000256" key="6">
    <source>
        <dbReference type="ARBA" id="ARBA00023225"/>
    </source>
</evidence>
<evidence type="ECO:0000256" key="8">
    <source>
        <dbReference type="SAM" id="Coils"/>
    </source>
</evidence>
<dbReference type="InterPro" id="IPR051472">
    <property type="entry name" value="T3SS_Stator/FliH"/>
</dbReference>
<feature type="coiled-coil region" evidence="8">
    <location>
        <begin position="39"/>
        <end position="91"/>
    </location>
</feature>
<dbReference type="STRING" id="1612202.SAMN05421734_102166"/>
<keyword evidence="8" id="KW-0175">Coiled coil</keyword>
<dbReference type="OrthoDB" id="19020at2"/>
<sequence>MILLSNPHNKTSSKVIGIKPITFPKFDDGVESATEGEQLEGIEDQIANKEAELNELREKIQIERKEADHAIEQAKKDWEDEKQKLIKETREQGFEQGFQEGKTEAESAFRAKLDQANHVIEQAYLEHETIINQSEPIILDLAVKVARKIVAKEVEQNDGYLTLLKKAIEDVHDQPSIKIHTSSSMYEYVRSNQDQLMTLLDANIVLSIHPSVELNHTDCVIETPFSRLDVSIDQQFTKLQHALKETAEAINRGD</sequence>
<keyword evidence="6" id="KW-1006">Bacterial flagellum protein export</keyword>
<keyword evidence="10" id="KW-0969">Cilium</keyword>
<organism evidence="10 11">
    <name type="scientific">Pelagirhabdus alkalitolerans</name>
    <dbReference type="NCBI Taxonomy" id="1612202"/>
    <lineage>
        <taxon>Bacteria</taxon>
        <taxon>Bacillati</taxon>
        <taxon>Bacillota</taxon>
        <taxon>Bacilli</taxon>
        <taxon>Bacillales</taxon>
        <taxon>Bacillaceae</taxon>
        <taxon>Pelagirhabdus</taxon>
    </lineage>
</organism>
<keyword evidence="3" id="KW-0813">Transport</keyword>
<dbReference type="AlphaFoldDB" id="A0A1G6H583"/>
<dbReference type="EMBL" id="FMYI01000002">
    <property type="protein sequence ID" value="SDB88626.1"/>
    <property type="molecule type" value="Genomic_DNA"/>
</dbReference>
<evidence type="ECO:0000256" key="4">
    <source>
        <dbReference type="ARBA" id="ARBA00022795"/>
    </source>
</evidence>
<reference evidence="11" key="1">
    <citation type="submission" date="2016-09" db="EMBL/GenBank/DDBJ databases">
        <authorList>
            <person name="Varghese N."/>
            <person name="Submissions S."/>
        </authorList>
    </citation>
    <scope>NUCLEOTIDE SEQUENCE [LARGE SCALE GENOMIC DNA]</scope>
    <source>
        <strain evidence="11">S5</strain>
    </source>
</reference>
<dbReference type="NCBIfam" id="TIGR03825">
    <property type="entry name" value="FliH_bacil"/>
    <property type="match status" value="1"/>
</dbReference>
<dbReference type="Pfam" id="PF02108">
    <property type="entry name" value="FliH"/>
    <property type="match status" value="1"/>
</dbReference>
<keyword evidence="10" id="KW-0282">Flagellum</keyword>
<comment type="similarity">
    <text evidence="2">Belongs to the FliH family.</text>
</comment>
<keyword evidence="4" id="KW-1005">Bacterial flagellum biogenesis</keyword>
<dbReference type="PANTHER" id="PTHR34982">
    <property type="entry name" value="YOP PROTEINS TRANSLOCATION PROTEIN L"/>
    <property type="match status" value="1"/>
</dbReference>
<evidence type="ECO:0000259" key="9">
    <source>
        <dbReference type="Pfam" id="PF02108"/>
    </source>
</evidence>
<dbReference type="Proteomes" id="UP000242949">
    <property type="component" value="Unassembled WGS sequence"/>
</dbReference>
<evidence type="ECO:0000256" key="7">
    <source>
        <dbReference type="NCBIfam" id="TIGR03825"/>
    </source>
</evidence>
<accession>A0A1G6H583</accession>
<proteinExistence type="inferred from homology"/>
<dbReference type="GO" id="GO:0044781">
    <property type="term" value="P:bacterial-type flagellum organization"/>
    <property type="evidence" value="ECO:0007669"/>
    <property type="project" value="UniProtKB-KW"/>
</dbReference>
<dbReference type="InterPro" id="IPR018035">
    <property type="entry name" value="Flagellar_FliH/T3SS_HrpE"/>
</dbReference>
<evidence type="ECO:0000256" key="1">
    <source>
        <dbReference type="ARBA" id="ARBA00003041"/>
    </source>
</evidence>
<comment type="function">
    <text evidence="1">Needed for flagellar regrowth and assembly.</text>
</comment>
<keyword evidence="10" id="KW-0966">Cell projection</keyword>
<evidence type="ECO:0000256" key="3">
    <source>
        <dbReference type="ARBA" id="ARBA00022448"/>
    </source>
</evidence>
<dbReference type="PANTHER" id="PTHR34982:SF1">
    <property type="entry name" value="FLAGELLAR ASSEMBLY PROTEIN FLIH"/>
    <property type="match status" value="1"/>
</dbReference>
<dbReference type="GO" id="GO:0005829">
    <property type="term" value="C:cytosol"/>
    <property type="evidence" value="ECO:0007669"/>
    <property type="project" value="TreeGrafter"/>
</dbReference>
<keyword evidence="11" id="KW-1185">Reference proteome</keyword>
<keyword evidence="5" id="KW-0653">Protein transport</keyword>
<name>A0A1G6H583_9BACI</name>
<evidence type="ECO:0000313" key="11">
    <source>
        <dbReference type="Proteomes" id="UP000242949"/>
    </source>
</evidence>
<dbReference type="GO" id="GO:0015031">
    <property type="term" value="P:protein transport"/>
    <property type="evidence" value="ECO:0007669"/>
    <property type="project" value="UniProtKB-KW"/>
</dbReference>
<feature type="domain" description="Flagellar assembly protein FliH/Type III secretion system HrpE" evidence="9">
    <location>
        <begin position="112"/>
        <end position="239"/>
    </location>
</feature>
<evidence type="ECO:0000256" key="5">
    <source>
        <dbReference type="ARBA" id="ARBA00022927"/>
    </source>
</evidence>